<reference evidence="3" key="1">
    <citation type="journal article" date="2014" name="Int. J. Syst. Evol. Microbiol.">
        <title>Complete genome sequence of Corynebacterium casei LMG S-19264T (=DSM 44701T), isolated from a smear-ripened cheese.</title>
        <authorList>
            <consortium name="US DOE Joint Genome Institute (JGI-PGF)"/>
            <person name="Walter F."/>
            <person name="Albersmeier A."/>
            <person name="Kalinowski J."/>
            <person name="Ruckert C."/>
        </authorList>
    </citation>
    <scope>NUCLEOTIDE SEQUENCE</scope>
    <source>
        <strain evidence="3">JCM 4646</strain>
    </source>
</reference>
<dbReference type="SMART" id="SM00028">
    <property type="entry name" value="TPR"/>
    <property type="match status" value="9"/>
</dbReference>
<evidence type="ECO:0000313" key="3">
    <source>
        <dbReference type="EMBL" id="GHH84104.1"/>
    </source>
</evidence>
<keyword evidence="4" id="KW-1185">Reference proteome</keyword>
<feature type="domain" description="Novel STAND NTPase 5" evidence="2">
    <location>
        <begin position="278"/>
        <end position="390"/>
    </location>
</feature>
<dbReference type="InterPro" id="IPR057574">
    <property type="entry name" value="nSTAND_NTPase5_dom"/>
</dbReference>
<evidence type="ECO:0000259" key="1">
    <source>
        <dbReference type="Pfam" id="PF12862"/>
    </source>
</evidence>
<dbReference type="Proteomes" id="UP000617734">
    <property type="component" value="Unassembled WGS sequence"/>
</dbReference>
<accession>A0A919GHC8</accession>
<dbReference type="SUPFAM" id="SSF48452">
    <property type="entry name" value="TPR-like"/>
    <property type="match status" value="4"/>
</dbReference>
<dbReference type="Pfam" id="PF13374">
    <property type="entry name" value="TPR_10"/>
    <property type="match status" value="1"/>
</dbReference>
<dbReference type="InterPro" id="IPR019734">
    <property type="entry name" value="TPR_rpt"/>
</dbReference>
<feature type="domain" description="Anaphase-promoting complex subunit 5" evidence="1">
    <location>
        <begin position="712"/>
        <end position="748"/>
    </location>
</feature>
<dbReference type="Pfam" id="PF25199">
    <property type="entry name" value="nSTAND_NTPase5"/>
    <property type="match status" value="1"/>
</dbReference>
<evidence type="ECO:0008006" key="5">
    <source>
        <dbReference type="Google" id="ProtNLM"/>
    </source>
</evidence>
<gene>
    <name evidence="3" type="ORF">GCM10018781_72720</name>
</gene>
<dbReference type="PANTHER" id="PTHR19959:SF119">
    <property type="entry name" value="FUNGAL LIPASE-LIKE DOMAIN-CONTAINING PROTEIN"/>
    <property type="match status" value="1"/>
</dbReference>
<dbReference type="InterPro" id="IPR026000">
    <property type="entry name" value="Apc5_dom"/>
</dbReference>
<evidence type="ECO:0000313" key="4">
    <source>
        <dbReference type="Proteomes" id="UP000617734"/>
    </source>
</evidence>
<protein>
    <recommendedName>
        <fullName evidence="5">Tetratricopeptide repeat protein</fullName>
    </recommendedName>
</protein>
<proteinExistence type="predicted"/>
<dbReference type="RefSeq" id="WP_190215193.1">
    <property type="nucleotide sequence ID" value="NZ_BNBO01000071.1"/>
</dbReference>
<organism evidence="3 4">
    <name type="scientific">Kitasatospora indigofera</name>
    <dbReference type="NCBI Taxonomy" id="67307"/>
    <lineage>
        <taxon>Bacteria</taxon>
        <taxon>Bacillati</taxon>
        <taxon>Actinomycetota</taxon>
        <taxon>Actinomycetes</taxon>
        <taxon>Kitasatosporales</taxon>
        <taxon>Streptomycetaceae</taxon>
        <taxon>Kitasatospora</taxon>
    </lineage>
</organism>
<dbReference type="Gene3D" id="1.25.40.10">
    <property type="entry name" value="Tetratricopeptide repeat domain"/>
    <property type="match status" value="5"/>
</dbReference>
<name>A0A919GHC8_9ACTN</name>
<comment type="caution">
    <text evidence="3">The sequence shown here is derived from an EMBL/GenBank/DDBJ whole genome shotgun (WGS) entry which is preliminary data.</text>
</comment>
<dbReference type="GeneID" id="95357517"/>
<sequence length="1814" mass="193759">MSTIWPRWPTDAPAGLPAYVQSSRGSGADPGTPHALLALPVPAQGRSAPLDRARALYDAFAARRITYADEPASSSPGRQIIRTPYEVLHLPRHGTCLDLAVTYAGACLDARLHPLLLVTTGRPGAPAHALVAVWLGGSGGGGHDSDYRADELRPDWQSLPEGFLDDLADAEDEPGTYLVIDITAAARQSGSSSEGREPRPWAEAVARGARLLREAVAENRLRAALDIELGRSGIEPHPLPDKPTAPVLTPPYHPLPTEPDEAGPLKLLSARHDIIRFQRRDELDSLREYFQAADSGGARTRIALLHGTGGAGKTRLAAELAHQLAQDGWYSGFFNREPHSEDCAWLGRVASPLLVVVDYAEDHRTTDVINLLRVLRDREAPTCLLLTARSVAGWWDNQIAVDLRRTDHRHTLRNVPLAPQHPRQAGVYRSALRSFGAAEAAVLGAAPPADLASGPWTTLDLVMLAWLEAHFPGAHHPTEAPGLYEHILDHEFQYWERAYSSQIGRTSDDVLQVLREAGALLTLLAPKRCRIGQVLKGIPDLATDGSWRREMVGLFEDLLPEAPEDGTVAVRPDPVGTHLSTTIMTARPDLLSRCLQLANEAELRNVCVGISRFATTAHLDGGSDAAVAALDAVPRLWRAALDVATSQGGPFVRALERLAQADPTPLPLAELAGELPVSHAFLPRLALIATQRSRPRESGANSEESQSAMANWLNNLAVRQGEMGDRRAALESVTEAVGIRRTLAQDHPDEYLPGLATTLTNLSNQQSELGRLSAALDSVTEAVGIRRTLAESDPDTCLPDLALSLNNLSLRQAELDRLGPALASITEAVAIRRALAEKDPDEHLPDLATSLNNLALRQQEAGDSRAALESITRAVQICRDLSVRSPAAQLPALAHLLGNLAARQADSGRRQAALLSIAEAVRIRRALVAENPEAHLPGLASVLSDFSVHHRKAGDPEVAGPAITEAVRIRRALVAENPEAHLADLAAALNNLSNQLAGTGEIREAVAPVAEAVRIHRALVAESLEAHLPDLALSLTNLSVRQGAVGNWREALVSIREAVQYYRTLAEQEPAAYLPQLATALNNLASQQSKTGDHRGALVSAEEAVRLRRALVQRDTANLPGLAMSLNSLSVQQADSGDVPGSLVSVTEAVRIRRALVAESPAENLPELALELNNLAVRQMNVGEQQEALGSAVEAVRISRTLVEQNRAAHLPQLARALTTLSNAQSETGQPGPALESVTEAVTIRRALVEENPAVHLGDLALSLTNLSVHRAGAGQAPEALESITESVRIWRTLADQNPALHRPQLALALNNLSGQQEEAGEDQPALESITEAVEIRRALAADDPAVHLPGLASSLSNLSNRQADAGQPAAAMVTITEAVRICRALVAENRASHLPALAGALTNLSNRQHDAGDSPAAMASVSEAVELNCALALRNSEAYLIDLGISLKNLHRQFRAGGNGPAAMATSDDVVSRFDPGSAAALLTYRGHWRHVNDDPSGAVDDLLDAARRVHDTTENKQTGPARRAVRMLVELLREESGPQSAITRALPGLPDWATVELPEESLDQLEPWLSAGNWPEKEELLRQSPSLLEDGPDRALVAHVRTVYPEITPIVELDDLLRAVAARGLQEVAAEQRALHEATVLVDGWLAAAGWAEDMDHLRGHPGLATDPLARDLLASRPDDPAARQHLGILELADHLDVPEIYDAVCDPAAAADAAMDLIDRGNTAGLGPLLRAAPALNGVPFVAPYLAAVVAVCEAGHEASPEALFADAAREGTPVQRAAGAGRLRSLARHRPQAAAALGGFADRLSAATTD</sequence>
<feature type="domain" description="Anaphase-promoting complex subunit 5" evidence="1">
    <location>
        <begin position="1172"/>
        <end position="1201"/>
    </location>
</feature>
<reference evidence="3" key="2">
    <citation type="submission" date="2020-09" db="EMBL/GenBank/DDBJ databases">
        <authorList>
            <person name="Sun Q."/>
            <person name="Ohkuma M."/>
        </authorList>
    </citation>
    <scope>NUCLEOTIDE SEQUENCE</scope>
    <source>
        <strain evidence="3">JCM 4646</strain>
    </source>
</reference>
<dbReference type="SUPFAM" id="SSF52540">
    <property type="entry name" value="P-loop containing nucleoside triphosphate hydrolases"/>
    <property type="match status" value="1"/>
</dbReference>
<dbReference type="InterPro" id="IPR011990">
    <property type="entry name" value="TPR-like_helical_dom_sf"/>
</dbReference>
<dbReference type="PANTHER" id="PTHR19959">
    <property type="entry name" value="KINESIN LIGHT CHAIN"/>
    <property type="match status" value="1"/>
</dbReference>
<feature type="domain" description="Anaphase-promoting complex subunit 5" evidence="1">
    <location>
        <begin position="1076"/>
        <end position="1119"/>
    </location>
</feature>
<evidence type="ECO:0000259" key="2">
    <source>
        <dbReference type="Pfam" id="PF25199"/>
    </source>
</evidence>
<dbReference type="Gene3D" id="3.40.50.300">
    <property type="entry name" value="P-loop containing nucleotide triphosphate hydrolases"/>
    <property type="match status" value="1"/>
</dbReference>
<dbReference type="Pfam" id="PF12862">
    <property type="entry name" value="ANAPC5"/>
    <property type="match status" value="3"/>
</dbReference>
<dbReference type="EMBL" id="BNBO01000071">
    <property type="protein sequence ID" value="GHH84104.1"/>
    <property type="molecule type" value="Genomic_DNA"/>
</dbReference>
<dbReference type="InterPro" id="IPR027417">
    <property type="entry name" value="P-loop_NTPase"/>
</dbReference>